<proteinExistence type="predicted"/>
<evidence type="ECO:0000256" key="1">
    <source>
        <dbReference type="SAM" id="MobiDB-lite"/>
    </source>
</evidence>
<evidence type="ECO:0000256" key="2">
    <source>
        <dbReference type="SAM" id="SignalP"/>
    </source>
</evidence>
<keyword evidence="2" id="KW-0732">Signal</keyword>
<organism evidence="3 4">
    <name type="scientific">Chlamydomonas schloesseri</name>
    <dbReference type="NCBI Taxonomy" id="2026947"/>
    <lineage>
        <taxon>Eukaryota</taxon>
        <taxon>Viridiplantae</taxon>
        <taxon>Chlorophyta</taxon>
        <taxon>core chlorophytes</taxon>
        <taxon>Chlorophyceae</taxon>
        <taxon>CS clade</taxon>
        <taxon>Chlamydomonadales</taxon>
        <taxon>Chlamydomonadaceae</taxon>
        <taxon>Chlamydomonas</taxon>
    </lineage>
</organism>
<sequence>MQYSVMGVTGFLASFMQTAWAGERALGGATLIGGELVGIPVDDHGVDSSNNKKDDDTPADTAAVSTHAGLLRHCISEPQPCRVLRNLSTGSGRSASPSSLAPTSSPPAAGSITKPRSLEGNSGWLLLDPDAATAAFGGLTLVGGELHGVAADGDDAITVTITVKKLKGAKAD</sequence>
<name>A0A835W2J1_9CHLO</name>
<keyword evidence="4" id="KW-1185">Reference proteome</keyword>
<feature type="region of interest" description="Disordered" evidence="1">
    <location>
        <begin position="85"/>
        <end position="115"/>
    </location>
</feature>
<feature type="compositionally biased region" description="Basic and acidic residues" evidence="1">
    <location>
        <begin position="43"/>
        <end position="56"/>
    </location>
</feature>
<feature type="signal peptide" evidence="2">
    <location>
        <begin position="1"/>
        <end position="21"/>
    </location>
</feature>
<comment type="caution">
    <text evidence="3">The sequence shown here is derived from an EMBL/GenBank/DDBJ whole genome shotgun (WGS) entry which is preliminary data.</text>
</comment>
<dbReference type="EMBL" id="JAEHOD010000055">
    <property type="protein sequence ID" value="KAG2434908.1"/>
    <property type="molecule type" value="Genomic_DNA"/>
</dbReference>
<dbReference type="Proteomes" id="UP000613740">
    <property type="component" value="Unassembled WGS sequence"/>
</dbReference>
<gene>
    <name evidence="3" type="ORF">HYH02_012106</name>
</gene>
<accession>A0A835W2J1</accession>
<reference evidence="3" key="1">
    <citation type="journal article" date="2020" name="bioRxiv">
        <title>Comparative genomics of Chlamydomonas.</title>
        <authorList>
            <person name="Craig R.J."/>
            <person name="Hasan A.R."/>
            <person name="Ness R.W."/>
            <person name="Keightley P.D."/>
        </authorList>
    </citation>
    <scope>NUCLEOTIDE SEQUENCE</scope>
    <source>
        <strain evidence="3">CCAP 11/173</strain>
    </source>
</reference>
<evidence type="ECO:0000313" key="3">
    <source>
        <dbReference type="EMBL" id="KAG2434908.1"/>
    </source>
</evidence>
<dbReference type="AlphaFoldDB" id="A0A835W2J1"/>
<evidence type="ECO:0000313" key="4">
    <source>
        <dbReference type="Proteomes" id="UP000613740"/>
    </source>
</evidence>
<feature type="region of interest" description="Disordered" evidence="1">
    <location>
        <begin position="43"/>
        <end position="62"/>
    </location>
</feature>
<protein>
    <submittedName>
        <fullName evidence="3">Uncharacterized protein</fullName>
    </submittedName>
</protein>
<feature type="compositionally biased region" description="Low complexity" evidence="1">
    <location>
        <begin position="87"/>
        <end position="111"/>
    </location>
</feature>
<dbReference type="OrthoDB" id="10479186at2759"/>
<feature type="chain" id="PRO_5032270652" evidence="2">
    <location>
        <begin position="22"/>
        <end position="172"/>
    </location>
</feature>